<reference evidence="10" key="1">
    <citation type="submission" date="2017-04" db="EMBL/GenBank/DDBJ databases">
        <title>Genome evolution of the luminous symbionts of deep sea anglerfish.</title>
        <authorList>
            <person name="Hendry T.A."/>
        </authorList>
    </citation>
    <scope>NUCLEOTIDE SEQUENCE [LARGE SCALE GENOMIC DNA]</scope>
</reference>
<keyword evidence="5 6" id="KW-0472">Membrane</keyword>
<evidence type="ECO:0000259" key="8">
    <source>
        <dbReference type="PROSITE" id="PS51781"/>
    </source>
</evidence>
<accession>A0A291B8T0</accession>
<dbReference type="RefSeq" id="WP_096619090.1">
    <property type="nucleotide sequence ID" value="NZ_CP020660.1"/>
</dbReference>
<dbReference type="Proteomes" id="UP000218160">
    <property type="component" value="Chromosome 1"/>
</dbReference>
<feature type="chain" id="PRO_5012109422" evidence="7">
    <location>
        <begin position="22"/>
        <end position="204"/>
    </location>
</feature>
<evidence type="ECO:0000256" key="3">
    <source>
        <dbReference type="ARBA" id="ARBA00022729"/>
    </source>
</evidence>
<keyword evidence="9" id="KW-0378">Hydrolase</keyword>
<dbReference type="InterPro" id="IPR016476">
    <property type="entry name" value="SH3_dom_pro"/>
</dbReference>
<protein>
    <submittedName>
        <fullName evidence="9">Arylsulfatase</fullName>
        <ecNumber evidence="9">3.1.6.1</ecNumber>
    </submittedName>
</protein>
<keyword evidence="10" id="KW-1185">Reference proteome</keyword>
<evidence type="ECO:0000256" key="1">
    <source>
        <dbReference type="ARBA" id="ARBA00004167"/>
    </source>
</evidence>
<dbReference type="EMBL" id="CP020660">
    <property type="protein sequence ID" value="ATF09410.1"/>
    <property type="molecule type" value="Genomic_DNA"/>
</dbReference>
<dbReference type="GO" id="GO:0004065">
    <property type="term" value="F:arylsulfatase activity"/>
    <property type="evidence" value="ECO:0007669"/>
    <property type="project" value="UniProtKB-EC"/>
</dbReference>
<dbReference type="PROSITE" id="PS51781">
    <property type="entry name" value="SH3B"/>
    <property type="match status" value="1"/>
</dbReference>
<evidence type="ECO:0000256" key="7">
    <source>
        <dbReference type="SAM" id="SignalP"/>
    </source>
</evidence>
<evidence type="ECO:0000256" key="6">
    <source>
        <dbReference type="SAM" id="Phobius"/>
    </source>
</evidence>
<evidence type="ECO:0000256" key="2">
    <source>
        <dbReference type="ARBA" id="ARBA00022692"/>
    </source>
</evidence>
<sequence>MKQLFFTLTMILMLSTPTANAQDNYISDELFTYMHSGPGTQFRIIGSINAGTKITIVDRDANADYTQVIDERGRKGWVSNKHVSRQPGLKIRIPSLEKELAQVKLMLANAKDNSKIKTKSLIESLDQRNAQLKKLEIYTNDLHHKLINAQSEIRALHARIDTQKDNLLMSWFTYGAIVAGGGLLLGLILSHLIPHHKKRNNDWT</sequence>
<comment type="subcellular location">
    <subcellularLocation>
        <location evidence="1">Membrane</location>
        <topology evidence="1">Single-pass membrane protein</topology>
    </subcellularLocation>
</comment>
<organism evidence="9 10">
    <name type="scientific">Candidatus Enterovibrio altilux</name>
    <dbReference type="NCBI Taxonomy" id="1927128"/>
    <lineage>
        <taxon>Bacteria</taxon>
        <taxon>Pseudomonadati</taxon>
        <taxon>Pseudomonadota</taxon>
        <taxon>Gammaproteobacteria</taxon>
        <taxon>Vibrionales</taxon>
        <taxon>Vibrionaceae</taxon>
        <taxon>Enterovibrio</taxon>
    </lineage>
</organism>
<proteinExistence type="predicted"/>
<evidence type="ECO:0000313" key="9">
    <source>
        <dbReference type="EMBL" id="ATF09410.1"/>
    </source>
</evidence>
<feature type="domain" description="SH3b" evidence="8">
    <location>
        <begin position="22"/>
        <end position="87"/>
    </location>
</feature>
<dbReference type="EC" id="3.1.6.1" evidence="9"/>
<evidence type="ECO:0000256" key="4">
    <source>
        <dbReference type="ARBA" id="ARBA00022989"/>
    </source>
</evidence>
<dbReference type="GO" id="GO:0016020">
    <property type="term" value="C:membrane"/>
    <property type="evidence" value="ECO:0007669"/>
    <property type="project" value="UniProtKB-SubCell"/>
</dbReference>
<evidence type="ECO:0000256" key="5">
    <source>
        <dbReference type="ARBA" id="ARBA00023136"/>
    </source>
</evidence>
<evidence type="ECO:0000313" key="10">
    <source>
        <dbReference type="Proteomes" id="UP000218160"/>
    </source>
</evidence>
<dbReference type="PIRSF" id="PIRSF006158">
    <property type="entry name" value="UCP006158_SH3"/>
    <property type="match status" value="1"/>
</dbReference>
<dbReference type="NCBIfam" id="TIGR04211">
    <property type="entry name" value="SH3_and_anchor"/>
    <property type="match status" value="1"/>
</dbReference>
<dbReference type="Gene3D" id="2.30.30.40">
    <property type="entry name" value="SH3 Domains"/>
    <property type="match status" value="1"/>
</dbReference>
<keyword evidence="4 6" id="KW-1133">Transmembrane helix</keyword>
<name>A0A291B8T0_9GAMM</name>
<feature type="transmembrane region" description="Helical" evidence="6">
    <location>
        <begin position="171"/>
        <end position="193"/>
    </location>
</feature>
<dbReference type="AlphaFoldDB" id="A0A291B8T0"/>
<keyword evidence="2 6" id="KW-0812">Transmembrane</keyword>
<keyword evidence="3 7" id="KW-0732">Signal</keyword>
<gene>
    <name evidence="9" type="ORF">BTN50_0903</name>
</gene>
<dbReference type="InterPro" id="IPR003646">
    <property type="entry name" value="SH3-like_bac-type"/>
</dbReference>
<dbReference type="KEGG" id="elux:BTN50_0903"/>
<dbReference type="Pfam" id="PF08239">
    <property type="entry name" value="SH3_3"/>
    <property type="match status" value="1"/>
</dbReference>
<dbReference type="OrthoDB" id="9790951at2"/>
<feature type="signal peptide" evidence="7">
    <location>
        <begin position="1"/>
        <end position="21"/>
    </location>
</feature>
<dbReference type="SMART" id="SM00287">
    <property type="entry name" value="SH3b"/>
    <property type="match status" value="1"/>
</dbReference>